<protein>
    <submittedName>
        <fullName evidence="2">Uncharacterized protein</fullName>
    </submittedName>
</protein>
<proteinExistence type="predicted"/>
<evidence type="ECO:0000313" key="2">
    <source>
        <dbReference type="EMBL" id="RRT53064.1"/>
    </source>
</evidence>
<feature type="region of interest" description="Disordered" evidence="1">
    <location>
        <begin position="51"/>
        <end position="76"/>
    </location>
</feature>
<accession>A0A426YMV5</accession>
<evidence type="ECO:0000256" key="1">
    <source>
        <dbReference type="SAM" id="MobiDB-lite"/>
    </source>
</evidence>
<comment type="caution">
    <text evidence="2">The sequence shown here is derived from an EMBL/GenBank/DDBJ whole genome shotgun (WGS) entry which is preliminary data.</text>
</comment>
<sequence length="76" mass="8063">VALAHERPSPQVGARRCPQASPQWASVDLPMGGHPWGLCLQVPPTLAGLATSDLSRGTMPTGGPYHRRSLLQAAWP</sequence>
<feature type="region of interest" description="Disordered" evidence="1">
    <location>
        <begin position="1"/>
        <end position="25"/>
    </location>
</feature>
<dbReference type="EMBL" id="AMZH03011326">
    <property type="protein sequence ID" value="RRT53064.1"/>
    <property type="molecule type" value="Genomic_DNA"/>
</dbReference>
<dbReference type="Proteomes" id="UP000287651">
    <property type="component" value="Unassembled WGS sequence"/>
</dbReference>
<dbReference type="AlphaFoldDB" id="A0A426YMV5"/>
<name>A0A426YMV5_ENSVE</name>
<evidence type="ECO:0000313" key="3">
    <source>
        <dbReference type="Proteomes" id="UP000287651"/>
    </source>
</evidence>
<feature type="non-terminal residue" evidence="2">
    <location>
        <position position="1"/>
    </location>
</feature>
<reference evidence="2 3" key="1">
    <citation type="journal article" date="2014" name="Agronomy (Basel)">
        <title>A Draft Genome Sequence for Ensete ventricosum, the Drought-Tolerant Tree Against Hunger.</title>
        <authorList>
            <person name="Harrison J."/>
            <person name="Moore K.A."/>
            <person name="Paszkiewicz K."/>
            <person name="Jones T."/>
            <person name="Grant M."/>
            <person name="Ambacheew D."/>
            <person name="Muzemil S."/>
            <person name="Studholme D.J."/>
        </authorList>
    </citation>
    <scope>NUCLEOTIDE SEQUENCE [LARGE SCALE GENOMIC DNA]</scope>
</reference>
<organism evidence="2 3">
    <name type="scientific">Ensete ventricosum</name>
    <name type="common">Abyssinian banana</name>
    <name type="synonym">Musa ensete</name>
    <dbReference type="NCBI Taxonomy" id="4639"/>
    <lineage>
        <taxon>Eukaryota</taxon>
        <taxon>Viridiplantae</taxon>
        <taxon>Streptophyta</taxon>
        <taxon>Embryophyta</taxon>
        <taxon>Tracheophyta</taxon>
        <taxon>Spermatophyta</taxon>
        <taxon>Magnoliopsida</taxon>
        <taxon>Liliopsida</taxon>
        <taxon>Zingiberales</taxon>
        <taxon>Musaceae</taxon>
        <taxon>Ensete</taxon>
    </lineage>
</organism>
<gene>
    <name evidence="2" type="ORF">B296_00028257</name>
</gene>